<reference evidence="1 2" key="1">
    <citation type="journal article" date="2014" name="Genome Announc.">
        <title>Draft Genome Sequence of the Boron-Tolerant and Moderately Halotolerant Bacterium Gracilibacillus boraciitolerans JCM 21714T.</title>
        <authorList>
            <person name="Ahmed I."/>
            <person name="Oshima K."/>
            <person name="Suda W."/>
            <person name="Kitamura K."/>
            <person name="Iida T."/>
            <person name="Ohmori Y."/>
            <person name="Fujiwara T."/>
            <person name="Hattori M."/>
            <person name="Ohkuma M."/>
        </authorList>
    </citation>
    <scope>NUCLEOTIDE SEQUENCE [LARGE SCALE GENOMIC DNA]</scope>
    <source>
        <strain evidence="1 2">JCM 21714</strain>
    </source>
</reference>
<organism evidence="1 2">
    <name type="scientific">Gracilibacillus boraciitolerans JCM 21714</name>
    <dbReference type="NCBI Taxonomy" id="1298598"/>
    <lineage>
        <taxon>Bacteria</taxon>
        <taxon>Bacillati</taxon>
        <taxon>Bacillota</taxon>
        <taxon>Bacilli</taxon>
        <taxon>Bacillales</taxon>
        <taxon>Bacillaceae</taxon>
        <taxon>Gracilibacillus</taxon>
    </lineage>
</organism>
<proteinExistence type="predicted"/>
<name>W4VP27_9BACI</name>
<dbReference type="InterPro" id="IPR036812">
    <property type="entry name" value="NAD(P)_OxRdtase_dom_sf"/>
</dbReference>
<dbReference type="Proteomes" id="UP000019102">
    <property type="component" value="Unassembled WGS sequence"/>
</dbReference>
<dbReference type="STRING" id="1298598.JCM21714_3660"/>
<evidence type="ECO:0008006" key="3">
    <source>
        <dbReference type="Google" id="ProtNLM"/>
    </source>
</evidence>
<evidence type="ECO:0000313" key="1">
    <source>
        <dbReference type="EMBL" id="GAE94499.1"/>
    </source>
</evidence>
<dbReference type="EMBL" id="BAVS01000025">
    <property type="protein sequence ID" value="GAE94499.1"/>
    <property type="molecule type" value="Genomic_DNA"/>
</dbReference>
<keyword evidence="2" id="KW-1185">Reference proteome</keyword>
<dbReference type="Gene3D" id="3.20.20.100">
    <property type="entry name" value="NADP-dependent oxidoreductase domain"/>
    <property type="match status" value="1"/>
</dbReference>
<comment type="caution">
    <text evidence="1">The sequence shown here is derived from an EMBL/GenBank/DDBJ whole genome shotgun (WGS) entry which is preliminary data.</text>
</comment>
<evidence type="ECO:0000313" key="2">
    <source>
        <dbReference type="Proteomes" id="UP000019102"/>
    </source>
</evidence>
<gene>
    <name evidence="1" type="ORF">JCM21714_3660</name>
</gene>
<protein>
    <recommendedName>
        <fullName evidence="3">Oxidoreductase</fullName>
    </recommendedName>
</protein>
<accession>W4VP27</accession>
<dbReference type="AlphaFoldDB" id="W4VP27"/>
<dbReference type="RefSeq" id="WP_035725064.1">
    <property type="nucleotide sequence ID" value="NZ_BAVS01000025.1"/>
</dbReference>
<dbReference type="SUPFAM" id="SSF51430">
    <property type="entry name" value="NAD(P)-linked oxidoreductase"/>
    <property type="match status" value="1"/>
</dbReference>
<sequence>MQYRTLGNSNLSLSELCFGPMRWDDVKEGGEKAFNRAVDLGVNVIHSSYEYNTIDQLGGACIGKHSKRNQLHHIIKVSTLIMVKLGLISSFFESESRMH</sequence>
<dbReference type="OrthoDB" id="9773828at2"/>